<dbReference type="PROSITE" id="PS01031">
    <property type="entry name" value="SHSP"/>
    <property type="match status" value="1"/>
</dbReference>
<keyword evidence="7" id="KW-1185">Reference proteome</keyword>
<evidence type="ECO:0000256" key="3">
    <source>
        <dbReference type="RuleBase" id="RU003616"/>
    </source>
</evidence>
<organism evidence="6 7">
    <name type="scientific">Dacryopinax primogenitus (strain DJM 731)</name>
    <name type="common">Brown rot fungus</name>
    <dbReference type="NCBI Taxonomy" id="1858805"/>
    <lineage>
        <taxon>Eukaryota</taxon>
        <taxon>Fungi</taxon>
        <taxon>Dikarya</taxon>
        <taxon>Basidiomycota</taxon>
        <taxon>Agaricomycotina</taxon>
        <taxon>Dacrymycetes</taxon>
        <taxon>Dacrymycetales</taxon>
        <taxon>Dacrymycetaceae</taxon>
        <taxon>Dacryopinax</taxon>
    </lineage>
</organism>
<dbReference type="SUPFAM" id="SSF49764">
    <property type="entry name" value="HSP20-like chaperones"/>
    <property type="match status" value="1"/>
</dbReference>
<evidence type="ECO:0000256" key="4">
    <source>
        <dbReference type="SAM" id="MobiDB-lite"/>
    </source>
</evidence>
<dbReference type="InterPro" id="IPR008978">
    <property type="entry name" value="HSP20-like_chaperone"/>
</dbReference>
<proteinExistence type="inferred from homology"/>
<sequence length="219" mass="23736">MSLINFFDEPLFYYPSYSRHQARRQAAAVNSYYHALARQQAQLANVFSDMFDTFGSELAQTQARQPKTELREAPNGYVLEAELPGVRKEDLEVTITEGGKRIRIKGRVARKTQAEPAAAETVAVPTAEVPAAEPAQAAEAAPETAAPVPTTTESEVVAAPTGEVATAPVEEQYTATFSQSFALPRAVDGTRVVARLEDGVLRLVVPFLEDADSVRVTVN</sequence>
<feature type="compositionally biased region" description="Low complexity" evidence="4">
    <location>
        <begin position="119"/>
        <end position="153"/>
    </location>
</feature>
<dbReference type="Gene3D" id="2.60.40.790">
    <property type="match status" value="1"/>
</dbReference>
<accession>M5GAG9</accession>
<dbReference type="Pfam" id="PF00011">
    <property type="entry name" value="HSP20"/>
    <property type="match status" value="1"/>
</dbReference>
<keyword evidence="1" id="KW-0346">Stress response</keyword>
<dbReference type="PANTHER" id="PTHR11527">
    <property type="entry name" value="HEAT-SHOCK PROTEIN 20 FAMILY MEMBER"/>
    <property type="match status" value="1"/>
</dbReference>
<protein>
    <submittedName>
        <fullName evidence="6">HSP20-like chaperone</fullName>
    </submittedName>
</protein>
<dbReference type="AlphaFoldDB" id="M5GAG9"/>
<dbReference type="InterPro" id="IPR031107">
    <property type="entry name" value="Small_HSP"/>
</dbReference>
<dbReference type="OMA" id="HFWAKER"/>
<evidence type="ECO:0000256" key="2">
    <source>
        <dbReference type="PROSITE-ProRule" id="PRU00285"/>
    </source>
</evidence>
<dbReference type="OrthoDB" id="1431247at2759"/>
<reference evidence="6 7" key="1">
    <citation type="journal article" date="2012" name="Science">
        <title>The Paleozoic origin of enzymatic lignin decomposition reconstructed from 31 fungal genomes.</title>
        <authorList>
            <person name="Floudas D."/>
            <person name="Binder M."/>
            <person name="Riley R."/>
            <person name="Barry K."/>
            <person name="Blanchette R.A."/>
            <person name="Henrissat B."/>
            <person name="Martinez A.T."/>
            <person name="Otillar R."/>
            <person name="Spatafora J.W."/>
            <person name="Yadav J.S."/>
            <person name="Aerts A."/>
            <person name="Benoit I."/>
            <person name="Boyd A."/>
            <person name="Carlson A."/>
            <person name="Copeland A."/>
            <person name="Coutinho P.M."/>
            <person name="de Vries R.P."/>
            <person name="Ferreira P."/>
            <person name="Findley K."/>
            <person name="Foster B."/>
            <person name="Gaskell J."/>
            <person name="Glotzer D."/>
            <person name="Gorecki P."/>
            <person name="Heitman J."/>
            <person name="Hesse C."/>
            <person name="Hori C."/>
            <person name="Igarashi K."/>
            <person name="Jurgens J.A."/>
            <person name="Kallen N."/>
            <person name="Kersten P."/>
            <person name="Kohler A."/>
            <person name="Kuees U."/>
            <person name="Kumar T.K.A."/>
            <person name="Kuo A."/>
            <person name="LaButti K."/>
            <person name="Larrondo L.F."/>
            <person name="Lindquist E."/>
            <person name="Ling A."/>
            <person name="Lombard V."/>
            <person name="Lucas S."/>
            <person name="Lundell T."/>
            <person name="Martin R."/>
            <person name="McLaughlin D.J."/>
            <person name="Morgenstern I."/>
            <person name="Morin E."/>
            <person name="Murat C."/>
            <person name="Nagy L.G."/>
            <person name="Nolan M."/>
            <person name="Ohm R.A."/>
            <person name="Patyshakuliyeva A."/>
            <person name="Rokas A."/>
            <person name="Ruiz-Duenas F.J."/>
            <person name="Sabat G."/>
            <person name="Salamov A."/>
            <person name="Samejima M."/>
            <person name="Schmutz J."/>
            <person name="Slot J.C."/>
            <person name="St John F."/>
            <person name="Stenlid J."/>
            <person name="Sun H."/>
            <person name="Sun S."/>
            <person name="Syed K."/>
            <person name="Tsang A."/>
            <person name="Wiebenga A."/>
            <person name="Young D."/>
            <person name="Pisabarro A."/>
            <person name="Eastwood D.C."/>
            <person name="Martin F."/>
            <person name="Cullen D."/>
            <person name="Grigoriev I.V."/>
            <person name="Hibbett D.S."/>
        </authorList>
    </citation>
    <scope>NUCLEOTIDE SEQUENCE [LARGE SCALE GENOMIC DNA]</scope>
    <source>
        <strain evidence="6 7">DJM-731 SS1</strain>
    </source>
</reference>
<comment type="similarity">
    <text evidence="2 3">Belongs to the small heat shock protein (HSP20) family.</text>
</comment>
<dbReference type="GeneID" id="63688005"/>
<feature type="region of interest" description="Disordered" evidence="4">
    <location>
        <begin position="119"/>
        <end position="156"/>
    </location>
</feature>
<evidence type="ECO:0000313" key="7">
    <source>
        <dbReference type="Proteomes" id="UP000030653"/>
    </source>
</evidence>
<dbReference type="STRING" id="1858805.M5GAG9"/>
<evidence type="ECO:0000313" key="6">
    <source>
        <dbReference type="EMBL" id="EJU00908.1"/>
    </source>
</evidence>
<feature type="domain" description="SHSP" evidence="5">
    <location>
        <begin position="58"/>
        <end position="219"/>
    </location>
</feature>
<evidence type="ECO:0000256" key="1">
    <source>
        <dbReference type="ARBA" id="ARBA00023016"/>
    </source>
</evidence>
<dbReference type="RefSeq" id="XP_040627805.1">
    <property type="nucleotide sequence ID" value="XM_040772943.1"/>
</dbReference>
<dbReference type="InterPro" id="IPR002068">
    <property type="entry name" value="A-crystallin/Hsp20_dom"/>
</dbReference>
<evidence type="ECO:0000259" key="5">
    <source>
        <dbReference type="PROSITE" id="PS01031"/>
    </source>
</evidence>
<dbReference type="Proteomes" id="UP000030653">
    <property type="component" value="Unassembled WGS sequence"/>
</dbReference>
<dbReference type="EMBL" id="JH795865">
    <property type="protein sequence ID" value="EJU00908.1"/>
    <property type="molecule type" value="Genomic_DNA"/>
</dbReference>
<gene>
    <name evidence="6" type="ORF">DACRYDRAFT_22762</name>
</gene>
<name>M5GAG9_DACPD</name>
<dbReference type="HOGENOM" id="CLU_046737_1_3_1"/>
<dbReference type="CDD" id="cd06464">
    <property type="entry name" value="ACD_sHsps-like"/>
    <property type="match status" value="1"/>
</dbReference>